<feature type="non-terminal residue" evidence="1">
    <location>
        <position position="1"/>
    </location>
</feature>
<gene>
    <name evidence="1" type="ORF">ACFQ07_04940</name>
</gene>
<dbReference type="Proteomes" id="UP001597083">
    <property type="component" value="Unassembled WGS sequence"/>
</dbReference>
<name>A0ABW3CDA7_9ACTN</name>
<evidence type="ECO:0000313" key="1">
    <source>
        <dbReference type="EMBL" id="MFD0851551.1"/>
    </source>
</evidence>
<accession>A0ABW3CDA7</accession>
<comment type="caution">
    <text evidence="1">The sequence shown here is derived from an EMBL/GenBank/DDBJ whole genome shotgun (WGS) entry which is preliminary data.</text>
</comment>
<proteinExistence type="predicted"/>
<sequence>EPMYRWGSMAVADRDTFAYLTMRNASGTPDGKSVPRKRVYELGVCGYGPRGADLAGRVAEQIHRWDRNGRSLSDIWIEVHPAGTTPRPPGHLIARKHHTQVVVRAASATS</sequence>
<organism evidence="1 2">
    <name type="scientific">Actinomadura adrarensis</name>
    <dbReference type="NCBI Taxonomy" id="1819600"/>
    <lineage>
        <taxon>Bacteria</taxon>
        <taxon>Bacillati</taxon>
        <taxon>Actinomycetota</taxon>
        <taxon>Actinomycetes</taxon>
        <taxon>Streptosporangiales</taxon>
        <taxon>Thermomonosporaceae</taxon>
        <taxon>Actinomadura</taxon>
    </lineage>
</organism>
<evidence type="ECO:0000313" key="2">
    <source>
        <dbReference type="Proteomes" id="UP001597083"/>
    </source>
</evidence>
<dbReference type="EMBL" id="JBHTIR010000576">
    <property type="protein sequence ID" value="MFD0851551.1"/>
    <property type="molecule type" value="Genomic_DNA"/>
</dbReference>
<reference evidence="2" key="1">
    <citation type="journal article" date="2019" name="Int. J. Syst. Evol. Microbiol.">
        <title>The Global Catalogue of Microorganisms (GCM) 10K type strain sequencing project: providing services to taxonomists for standard genome sequencing and annotation.</title>
        <authorList>
            <consortium name="The Broad Institute Genomics Platform"/>
            <consortium name="The Broad Institute Genome Sequencing Center for Infectious Disease"/>
            <person name="Wu L."/>
            <person name="Ma J."/>
        </authorList>
    </citation>
    <scope>NUCLEOTIDE SEQUENCE [LARGE SCALE GENOMIC DNA]</scope>
    <source>
        <strain evidence="2">JCM 31696</strain>
    </source>
</reference>
<keyword evidence="2" id="KW-1185">Reference proteome</keyword>
<protein>
    <submittedName>
        <fullName evidence="1">Uncharacterized protein</fullName>
    </submittedName>
</protein>